<sequence>MVDLADKVMESYALALDLPIDWFKPMTRKPICLARLVHYFAPPEDLSSDHMSCGTHTDQLGVTLVSQLDGIGGLQVKNSRGDYIEAVPIPGTLVVNIGDLIERWSNGNFKATEHRVVMQPGIERYAAIVFHMPDYHTKIECCVKDEKPKYLSVIAGDFLLKREDNYYGPSEKWVDHEENLRNTEQHFTAISDT</sequence>
<dbReference type="PROSITE" id="PS51471">
    <property type="entry name" value="FE2OG_OXY"/>
    <property type="match status" value="1"/>
</dbReference>
<dbReference type="Proteomes" id="UP000663856">
    <property type="component" value="Unassembled WGS sequence"/>
</dbReference>
<evidence type="ECO:0000259" key="1">
    <source>
        <dbReference type="PROSITE" id="PS51471"/>
    </source>
</evidence>
<keyword evidence="4" id="KW-1185">Reference proteome</keyword>
<dbReference type="SUPFAM" id="SSF51197">
    <property type="entry name" value="Clavaminate synthase-like"/>
    <property type="match status" value="1"/>
</dbReference>
<name>A0A819SEY2_9BILA</name>
<dbReference type="Pfam" id="PF03171">
    <property type="entry name" value="2OG-FeII_Oxy"/>
    <property type="match status" value="1"/>
</dbReference>
<protein>
    <recommendedName>
        <fullName evidence="1">Fe2OG dioxygenase domain-containing protein</fullName>
    </recommendedName>
</protein>
<dbReference type="PANTHER" id="PTHR47990">
    <property type="entry name" value="2-OXOGLUTARATE (2OG) AND FE(II)-DEPENDENT OXYGENASE SUPERFAMILY PROTEIN-RELATED"/>
    <property type="match status" value="1"/>
</dbReference>
<reference evidence="3" key="1">
    <citation type="submission" date="2021-02" db="EMBL/GenBank/DDBJ databases">
        <authorList>
            <person name="Nowell W R."/>
        </authorList>
    </citation>
    <scope>NUCLEOTIDE SEQUENCE</scope>
</reference>
<feature type="domain" description="Fe2OG dioxygenase" evidence="1">
    <location>
        <begin position="30"/>
        <end position="133"/>
    </location>
</feature>
<accession>A0A819SEY2</accession>
<organism evidence="3 4">
    <name type="scientific">Rotaria magnacalcarata</name>
    <dbReference type="NCBI Taxonomy" id="392030"/>
    <lineage>
        <taxon>Eukaryota</taxon>
        <taxon>Metazoa</taxon>
        <taxon>Spiralia</taxon>
        <taxon>Gnathifera</taxon>
        <taxon>Rotifera</taxon>
        <taxon>Eurotatoria</taxon>
        <taxon>Bdelloidea</taxon>
        <taxon>Philodinida</taxon>
        <taxon>Philodinidae</taxon>
        <taxon>Rotaria</taxon>
    </lineage>
</organism>
<dbReference type="Gene3D" id="2.60.120.330">
    <property type="entry name" value="B-lactam Antibiotic, Isopenicillin N Synthase, Chain"/>
    <property type="match status" value="1"/>
</dbReference>
<dbReference type="InterPro" id="IPR044861">
    <property type="entry name" value="IPNS-like_FE2OG_OXY"/>
</dbReference>
<gene>
    <name evidence="3" type="ORF">OVN521_LOCUS18264</name>
    <name evidence="2" type="ORF">WKI299_LOCUS18566</name>
</gene>
<proteinExistence type="predicted"/>
<dbReference type="AlphaFoldDB" id="A0A819SEY2"/>
<evidence type="ECO:0000313" key="4">
    <source>
        <dbReference type="Proteomes" id="UP000663866"/>
    </source>
</evidence>
<dbReference type="EMBL" id="CAJOBG010003288">
    <property type="protein sequence ID" value="CAF4055409.1"/>
    <property type="molecule type" value="Genomic_DNA"/>
</dbReference>
<dbReference type="EMBL" id="CAJNRF010007535">
    <property type="protein sequence ID" value="CAF2092706.1"/>
    <property type="molecule type" value="Genomic_DNA"/>
</dbReference>
<evidence type="ECO:0000313" key="2">
    <source>
        <dbReference type="EMBL" id="CAF2092706.1"/>
    </source>
</evidence>
<dbReference type="InterPro" id="IPR027443">
    <property type="entry name" value="IPNS-like_sf"/>
</dbReference>
<dbReference type="InterPro" id="IPR005123">
    <property type="entry name" value="Oxoglu/Fe-dep_dioxygenase_dom"/>
</dbReference>
<evidence type="ECO:0000313" key="3">
    <source>
        <dbReference type="EMBL" id="CAF4055409.1"/>
    </source>
</evidence>
<comment type="caution">
    <text evidence="3">The sequence shown here is derived from an EMBL/GenBank/DDBJ whole genome shotgun (WGS) entry which is preliminary data.</text>
</comment>
<dbReference type="Proteomes" id="UP000663866">
    <property type="component" value="Unassembled WGS sequence"/>
</dbReference>
<dbReference type="InterPro" id="IPR050231">
    <property type="entry name" value="Iron_ascorbate_oxido_reductase"/>
</dbReference>